<dbReference type="AlphaFoldDB" id="A0A1M6LPI6"/>
<evidence type="ECO:0000256" key="2">
    <source>
        <dbReference type="ARBA" id="ARBA00022448"/>
    </source>
</evidence>
<evidence type="ECO:0000256" key="6">
    <source>
        <dbReference type="ARBA" id="ARBA00023065"/>
    </source>
</evidence>
<keyword evidence="11" id="KW-1185">Reference proteome</keyword>
<evidence type="ECO:0000256" key="4">
    <source>
        <dbReference type="ARBA" id="ARBA00022692"/>
    </source>
</evidence>
<protein>
    <submittedName>
        <fullName evidence="10">Putative membrane protein</fullName>
    </submittedName>
</protein>
<evidence type="ECO:0000313" key="11">
    <source>
        <dbReference type="Proteomes" id="UP000184418"/>
    </source>
</evidence>
<accession>A0A1M6LPI6</accession>
<dbReference type="InterPro" id="IPR044669">
    <property type="entry name" value="YneE/VCCN1/2-like"/>
</dbReference>
<evidence type="ECO:0000256" key="7">
    <source>
        <dbReference type="ARBA" id="ARBA00023136"/>
    </source>
</evidence>
<dbReference type="OrthoDB" id="445589at2"/>
<keyword evidence="5 9" id="KW-1133">Transmembrane helix</keyword>
<keyword evidence="4 9" id="KW-0812">Transmembrane</keyword>
<name>A0A1M6LPI6_9BACT</name>
<keyword evidence="2" id="KW-0813">Transport</keyword>
<keyword evidence="6" id="KW-0406">Ion transport</keyword>
<feature type="transmembrane region" description="Helical" evidence="9">
    <location>
        <begin position="20"/>
        <end position="38"/>
    </location>
</feature>
<keyword evidence="7 9" id="KW-0472">Membrane</keyword>
<dbReference type="Proteomes" id="UP000184418">
    <property type="component" value="Unassembled WGS sequence"/>
</dbReference>
<comment type="similarity">
    <text evidence="8">Belongs to the anion channel-forming bestrophin (TC 1.A.46) family.</text>
</comment>
<feature type="transmembrane region" description="Helical" evidence="9">
    <location>
        <begin position="44"/>
        <end position="64"/>
    </location>
</feature>
<dbReference type="PANTHER" id="PTHR33281:SF19">
    <property type="entry name" value="VOLTAGE-DEPENDENT ANION CHANNEL-FORMING PROTEIN YNEE"/>
    <property type="match status" value="1"/>
</dbReference>
<evidence type="ECO:0000313" key="10">
    <source>
        <dbReference type="EMBL" id="SHJ73125.1"/>
    </source>
</evidence>
<evidence type="ECO:0000256" key="1">
    <source>
        <dbReference type="ARBA" id="ARBA00004651"/>
    </source>
</evidence>
<keyword evidence="3" id="KW-1003">Cell membrane</keyword>
<organism evidence="10 11">
    <name type="scientific">Hymenobacter daecheongensis DSM 21074</name>
    <dbReference type="NCBI Taxonomy" id="1121955"/>
    <lineage>
        <taxon>Bacteria</taxon>
        <taxon>Pseudomonadati</taxon>
        <taxon>Bacteroidota</taxon>
        <taxon>Cytophagia</taxon>
        <taxon>Cytophagales</taxon>
        <taxon>Hymenobacteraceae</taxon>
        <taxon>Hymenobacter</taxon>
    </lineage>
</organism>
<dbReference type="RefSeq" id="WP_073112127.1">
    <property type="nucleotide sequence ID" value="NZ_FQYN01000010.1"/>
</dbReference>
<gene>
    <name evidence="10" type="ORF">SAMN02745146_0002</name>
</gene>
<dbReference type="GO" id="GO:0005254">
    <property type="term" value="F:chloride channel activity"/>
    <property type="evidence" value="ECO:0007669"/>
    <property type="project" value="InterPro"/>
</dbReference>
<sequence length="339" mass="38695">MYVRRIIRFSLIMRFAWRNLLGFTLWSGLLTLGYGFLIQRGIDIRLPFAPLSTIGIAVAFYLGFKNSQSYDRFWEARKIWGGIVNASRLWGSQICAYVAAPASPAAPNLPAPEVAAEHRTLLYRQLAWLNALRLQLRRTTIYDRQNVSYVPDLHLTTGGGPEPEVEKFLAPAEYARVCGKANAAAQLLHQQALELQRLQREGLLDDFRHIDLMQTVKECYSLQGMCERIKNTPFPRQYAYFSTVFVWIFVLLLPLGLISEFSKLSQGSAVWLTVPFSVLISWIFLTIEIVGDNSEDPFENYVNDVPMTDICRTIEIDLREMLGETDLPERIQPVNDVLL</sequence>
<evidence type="ECO:0000256" key="3">
    <source>
        <dbReference type="ARBA" id="ARBA00022475"/>
    </source>
</evidence>
<evidence type="ECO:0000256" key="5">
    <source>
        <dbReference type="ARBA" id="ARBA00022989"/>
    </source>
</evidence>
<dbReference type="Pfam" id="PF25539">
    <property type="entry name" value="Bestrophin_2"/>
    <property type="match status" value="1"/>
</dbReference>
<proteinExistence type="inferred from homology"/>
<feature type="transmembrane region" description="Helical" evidence="9">
    <location>
        <begin position="238"/>
        <end position="257"/>
    </location>
</feature>
<comment type="subcellular location">
    <subcellularLocation>
        <location evidence="1">Cell membrane</location>
        <topology evidence="1">Multi-pass membrane protein</topology>
    </subcellularLocation>
</comment>
<feature type="transmembrane region" description="Helical" evidence="9">
    <location>
        <begin position="269"/>
        <end position="290"/>
    </location>
</feature>
<evidence type="ECO:0000256" key="8">
    <source>
        <dbReference type="ARBA" id="ARBA00034708"/>
    </source>
</evidence>
<evidence type="ECO:0000256" key="9">
    <source>
        <dbReference type="SAM" id="Phobius"/>
    </source>
</evidence>
<dbReference type="EMBL" id="FQYN01000010">
    <property type="protein sequence ID" value="SHJ73125.1"/>
    <property type="molecule type" value="Genomic_DNA"/>
</dbReference>
<reference evidence="10 11" key="1">
    <citation type="submission" date="2016-11" db="EMBL/GenBank/DDBJ databases">
        <authorList>
            <person name="Jaros S."/>
            <person name="Januszkiewicz K."/>
            <person name="Wedrychowicz H."/>
        </authorList>
    </citation>
    <scope>NUCLEOTIDE SEQUENCE [LARGE SCALE GENOMIC DNA]</scope>
    <source>
        <strain evidence="10 11">DSM 21074</strain>
    </source>
</reference>
<dbReference type="GO" id="GO:0005886">
    <property type="term" value="C:plasma membrane"/>
    <property type="evidence" value="ECO:0007669"/>
    <property type="project" value="UniProtKB-SubCell"/>
</dbReference>
<dbReference type="PANTHER" id="PTHR33281">
    <property type="entry name" value="UPF0187 PROTEIN YNEE"/>
    <property type="match status" value="1"/>
</dbReference>